<keyword evidence="17" id="KW-1185">Reference proteome</keyword>
<evidence type="ECO:0000256" key="6">
    <source>
        <dbReference type="ARBA" id="ARBA00023159"/>
    </source>
</evidence>
<keyword evidence="4 11" id="KW-0678">Repressor</keyword>
<feature type="domain" description="Mediator complex subunit Med13 C-terminal" evidence="13">
    <location>
        <begin position="1165"/>
        <end position="1278"/>
    </location>
</feature>
<feature type="compositionally biased region" description="Polar residues" evidence="12">
    <location>
        <begin position="1361"/>
        <end position="1372"/>
    </location>
</feature>
<keyword evidence="5 11" id="KW-0805">Transcription regulation</keyword>
<organism evidence="16 17">
    <name type="scientific">Aspergillus chevalieri</name>
    <name type="common">Eurotium chevalieri</name>
    <dbReference type="NCBI Taxonomy" id="182096"/>
    <lineage>
        <taxon>Eukaryota</taxon>
        <taxon>Fungi</taxon>
        <taxon>Dikarya</taxon>
        <taxon>Ascomycota</taxon>
        <taxon>Pezizomycotina</taxon>
        <taxon>Eurotiomycetes</taxon>
        <taxon>Eurotiomycetidae</taxon>
        <taxon>Eurotiales</taxon>
        <taxon>Aspergillaceae</taxon>
        <taxon>Aspergillus</taxon>
        <taxon>Aspergillus subgen. Aspergillus</taxon>
    </lineage>
</organism>
<comment type="subcellular location">
    <subcellularLocation>
        <location evidence="1 11">Nucleus</location>
    </subcellularLocation>
</comment>
<dbReference type="GeneID" id="66986869"/>
<feature type="compositionally biased region" description="Polar residues" evidence="12">
    <location>
        <begin position="569"/>
        <end position="578"/>
    </location>
</feature>
<feature type="region of interest" description="Disordered" evidence="12">
    <location>
        <begin position="413"/>
        <end position="441"/>
    </location>
</feature>
<comment type="similarity">
    <text evidence="2 11">Belongs to the Mediator complex subunit 13 family.</text>
</comment>
<dbReference type="InterPro" id="IPR021643">
    <property type="entry name" value="Mediator_Med13_N"/>
</dbReference>
<feature type="domain" description="MID" evidence="15">
    <location>
        <begin position="988"/>
        <end position="1155"/>
    </location>
</feature>
<dbReference type="KEGG" id="ache:ACHE_80420A"/>
<dbReference type="GO" id="GO:0003713">
    <property type="term" value="F:transcription coactivator activity"/>
    <property type="evidence" value="ECO:0007669"/>
    <property type="project" value="TreeGrafter"/>
</dbReference>
<evidence type="ECO:0000256" key="7">
    <source>
        <dbReference type="ARBA" id="ARBA00023163"/>
    </source>
</evidence>
<feature type="region of interest" description="Disordered" evidence="12">
    <location>
        <begin position="1344"/>
        <end position="1382"/>
    </location>
</feature>
<feature type="compositionally biased region" description="Low complexity" evidence="12">
    <location>
        <begin position="758"/>
        <end position="767"/>
    </location>
</feature>
<dbReference type="PANTHER" id="PTHR48249:SF3">
    <property type="entry name" value="MEDIATOR OF RNA POLYMERASE II TRANSCRIPTION SUBUNIT 13"/>
    <property type="match status" value="1"/>
</dbReference>
<evidence type="ECO:0000256" key="5">
    <source>
        <dbReference type="ARBA" id="ARBA00023015"/>
    </source>
</evidence>
<evidence type="ECO:0000256" key="12">
    <source>
        <dbReference type="SAM" id="MobiDB-lite"/>
    </source>
</evidence>
<evidence type="ECO:0000256" key="10">
    <source>
        <dbReference type="ARBA" id="ARBA00032008"/>
    </source>
</evidence>
<feature type="region of interest" description="Disordered" evidence="12">
    <location>
        <begin position="456"/>
        <end position="502"/>
    </location>
</feature>
<feature type="region of interest" description="Disordered" evidence="12">
    <location>
        <begin position="744"/>
        <end position="806"/>
    </location>
</feature>
<keyword evidence="8 11" id="KW-0539">Nucleus</keyword>
<reference evidence="16" key="1">
    <citation type="submission" date="2021-01" db="EMBL/GenBank/DDBJ databases">
        <authorList>
            <consortium name="Aspergillus chevalieri M1 genome sequencing consortium"/>
            <person name="Kazuki M."/>
            <person name="Futagami T."/>
        </authorList>
    </citation>
    <scope>NUCLEOTIDE SEQUENCE</scope>
    <source>
        <strain evidence="16">M1</strain>
    </source>
</reference>
<evidence type="ECO:0000259" key="13">
    <source>
        <dbReference type="Pfam" id="PF06333"/>
    </source>
</evidence>
<proteinExistence type="inferred from homology"/>
<feature type="domain" description="Mediator complex subunit Med13 C-terminal" evidence="13">
    <location>
        <begin position="1297"/>
        <end position="1494"/>
    </location>
</feature>
<dbReference type="RefSeq" id="XP_043141033.1">
    <property type="nucleotide sequence ID" value="XM_043283789.1"/>
</dbReference>
<feature type="region of interest" description="Disordered" evidence="12">
    <location>
        <begin position="120"/>
        <end position="150"/>
    </location>
</feature>
<evidence type="ECO:0000259" key="15">
    <source>
        <dbReference type="Pfam" id="PF18296"/>
    </source>
</evidence>
<dbReference type="EMBL" id="AP024423">
    <property type="protein sequence ID" value="BCR92520.1"/>
    <property type="molecule type" value="Genomic_DNA"/>
</dbReference>
<dbReference type="Pfam" id="PF18296">
    <property type="entry name" value="MID_MedPIWI"/>
    <property type="match status" value="1"/>
</dbReference>
<dbReference type="InterPro" id="IPR009401">
    <property type="entry name" value="Med13_C"/>
</dbReference>
<feature type="compositionally biased region" description="Polar residues" evidence="12">
    <location>
        <begin position="120"/>
        <end position="144"/>
    </location>
</feature>
<accession>A0A7R7VXG8</accession>
<evidence type="ECO:0000256" key="9">
    <source>
        <dbReference type="ARBA" id="ARBA00025661"/>
    </source>
</evidence>
<evidence type="ECO:0000256" key="8">
    <source>
        <dbReference type="ARBA" id="ARBA00023242"/>
    </source>
</evidence>
<evidence type="ECO:0000256" key="1">
    <source>
        <dbReference type="ARBA" id="ARBA00004123"/>
    </source>
</evidence>
<feature type="region of interest" description="Disordered" evidence="12">
    <location>
        <begin position="554"/>
        <end position="680"/>
    </location>
</feature>
<evidence type="ECO:0000313" key="17">
    <source>
        <dbReference type="Proteomes" id="UP000637239"/>
    </source>
</evidence>
<dbReference type="Pfam" id="PF06333">
    <property type="entry name" value="Med13_C"/>
    <property type="match status" value="2"/>
</dbReference>
<keyword evidence="7 11" id="KW-0804">Transcription</keyword>
<dbReference type="Proteomes" id="UP000637239">
    <property type="component" value="Chromosome 8"/>
</dbReference>
<sequence length="1505" mass="164893">MDFPGGNITNVHVIDGFSSIHWRIYTEEPGITNHPSETPTNGHTILKHLSRLKDLELRLRNLGCLVSCYPRRLGLWIFSPNSNFDSLAPLSQSDDGLNRLQVGSLTLKVSASGSVSSRELVRTLSTEPQAPNVNTAGSQRSQNVPNPPRRIEGYGTSAAIYASFISAVTGAISLQLIRRHGAIPLGSRTLFTAVEKDGYETRIANDSPIATPSLSTLHIQLTSGGKLTVALQTIAQHGMSRLQSPKNDPDEPRDVQPGLDIWLSPSGTVARLVSFSASTQDSISPNASGSNGTSGLAAAKRTQWKQSVLEWLGNFGLPVDSHEEKLWIEVEVWEPFYSRLAGEIFRQSEEGPTAFPLKRILWPARYCFRRTKSIALDASYGKEDSCHLADSPLGLAEEWHVTRNFVHEEANSIAPSGGFQNQPMRDPESSPSKAEFPEPMESLSRIAQYPDLQATSLVYPTPPDGATAISSDVFADQPDPPLPQSQLGDQQKPMQASFKEQSDPDIPIGFGPSAGLTVGSGLYDTNGDDDLFGEMNDRDFGTRGITDADFSFFDDPGFEDMGGAPATDHIQSSPNIAETNLEEYNEQPSSDVPLPDIHVPTTAEETNAPQTDVAEQEAEIPSTKQRTPKAHMSPPREENSQPISPPLSPVEIKKILFPGPDDGDQSTIKQERKQSHFTPVSFKQNVGDWNQKYGAEGRFWFSAPWTSTAMEPVNPPSDIPTIGLPRRSGKAAVKFDNAAKVTDEQDILPGGAKGSLHSTSDSSSVSSEDVDSEEVLSEREPSPVNLTRKRKRAQSNTSGSVAQALEHPLIENPQLVSANKAENSTFLGNLLSTFSDWSLLGYFSVSQNQHPPTISQKEEQIQVAQLLVDQITQSSLDHVFDGKVGLSGLDNEMYPLRNVLEDTMFTDEVDRLDLKGYASLQHGSPSLPTSDGLTPRQVPQRKDAAKGVISKLLPPHLRIRRGKDYLEALPPAVSFWETFDLEPAHGPKDISAYCIHPRATADAADAFLERLGLLYSACNLGNHVRGDMCFERGLGSWNTELSGSSHYRSTVQSLRDLCKELGDALSGSQSRTENFVVYVINPFTHAAALADICAAFWQLFQKYIMGTDKQQVGKLNELVLQIIPISFVMSPESIVVPSQSDYLSLALEVYSRCPPKDSESNLVHCAPPVLLTGPTPKAINFKLVPERLSPLQDGKSLHIACSRSLDQRWITVAWSDNTGALQRMMSYCLRYRDSGTARGISDVRNEIWGTTQTIMDRIQARWKIIIVNTEPVDQDELDSKYSHFPWGLPCVTNYSIAWKNLAEQHNKSKSIPLELMILHVNATTDFSLEPPSQLIPTSVFNAQASSTPVATPGPSAASPDQYGNATTPTSGGNAPMSAATPDVQPESELDFFLTDIRDESWSVILSHRLNSSPHLTEYRPALASGYLLRRKGPTDGDGVFATNVNLIYAQRPTSSHEALLKEVLGMYHDLAILARAKGTRCVQQNTLPWHIATAVRAQELLSYVF</sequence>
<dbReference type="GO" id="GO:0016592">
    <property type="term" value="C:mediator complex"/>
    <property type="evidence" value="ECO:0007669"/>
    <property type="project" value="InterPro"/>
</dbReference>
<evidence type="ECO:0000256" key="3">
    <source>
        <dbReference type="ARBA" id="ARBA00019618"/>
    </source>
</evidence>
<evidence type="ECO:0000259" key="14">
    <source>
        <dbReference type="Pfam" id="PF11597"/>
    </source>
</evidence>
<keyword evidence="6 11" id="KW-0010">Activator</keyword>
<comment type="subunit">
    <text evidence="11">Component of the SRB8-11 complex, which itself associates with the Mediator complex.</text>
</comment>
<evidence type="ECO:0000256" key="2">
    <source>
        <dbReference type="ARBA" id="ARBA00009354"/>
    </source>
</evidence>
<dbReference type="Pfam" id="PF11597">
    <property type="entry name" value="Med13_N"/>
    <property type="match status" value="1"/>
</dbReference>
<reference evidence="16" key="2">
    <citation type="submission" date="2021-02" db="EMBL/GenBank/DDBJ databases">
        <title>Aspergillus chevalieri M1 genome sequence.</title>
        <authorList>
            <person name="Kadooka C."/>
            <person name="Mori K."/>
            <person name="Futagami T."/>
        </authorList>
    </citation>
    <scope>NUCLEOTIDE SEQUENCE</scope>
    <source>
        <strain evidence="16">M1</strain>
    </source>
</reference>
<dbReference type="InterPro" id="IPR041285">
    <property type="entry name" value="MID_MedPIWI"/>
</dbReference>
<evidence type="ECO:0000256" key="11">
    <source>
        <dbReference type="RuleBase" id="RU364134"/>
    </source>
</evidence>
<protein>
    <recommendedName>
        <fullName evidence="3 11">Mediator of RNA polymerase II transcription subunit 13</fullName>
    </recommendedName>
    <alternativeName>
        <fullName evidence="10 11">Mediator complex subunit 13</fullName>
    </alternativeName>
</protein>
<evidence type="ECO:0000313" key="16">
    <source>
        <dbReference type="EMBL" id="BCR92520.1"/>
    </source>
</evidence>
<feature type="domain" description="Mediator complex subunit Med13 N-terminal" evidence="14">
    <location>
        <begin position="1"/>
        <end position="371"/>
    </location>
</feature>
<dbReference type="PANTHER" id="PTHR48249">
    <property type="entry name" value="MEDIATOR OF RNA POLYMERASE II TRANSCRIPTION SUBUNIT 13"/>
    <property type="match status" value="1"/>
</dbReference>
<dbReference type="InterPro" id="IPR051139">
    <property type="entry name" value="Mediator_complx_sub13"/>
</dbReference>
<dbReference type="GO" id="GO:0045944">
    <property type="term" value="P:positive regulation of transcription by RNA polymerase II"/>
    <property type="evidence" value="ECO:0007669"/>
    <property type="project" value="TreeGrafter"/>
</dbReference>
<gene>
    <name evidence="16" type="primary">SSN2</name>
    <name evidence="16" type="ORF">ACHE_80420A</name>
</gene>
<evidence type="ECO:0000256" key="4">
    <source>
        <dbReference type="ARBA" id="ARBA00022491"/>
    </source>
</evidence>
<comment type="function">
    <text evidence="9 11">Component of the SRB8-11 complex. The SRB8-11 complex is a regulatory module of the Mediator complex which is itself involved in regulation of basal and activated RNA polymerase II-dependent transcription. The SRB8-11 complex may be involved in the transcriptional repression of a subset of genes regulated by Mediator. It may inhibit the association of the Mediator complex with RNA polymerase II to form the holoenzyme complex.</text>
</comment>
<name>A0A7R7VXG8_ASPCH</name>